<protein>
    <submittedName>
        <fullName evidence="2">Uncharacterized protein</fullName>
    </submittedName>
</protein>
<name>A0A644XGU2_9ZZZZ</name>
<gene>
    <name evidence="2" type="ORF">SDC9_61503</name>
</gene>
<comment type="caution">
    <text evidence="2">The sequence shown here is derived from an EMBL/GenBank/DDBJ whole genome shotgun (WGS) entry which is preliminary data.</text>
</comment>
<sequence length="144" mass="16168">MGKVQTQCLQCTLAHLDVLLLRPAEQVGFERIRRIRYGVLADKKPEIRSVDGEAFFQVGEQHEFIADQEGAIAASHPGSRPAKAPDHGKDGALLLHPGKSLEQVEHNNLTFLFRQCLKEQRPVGGKREHRLEVNSRLYPPDEKG</sequence>
<dbReference type="EMBL" id="VSSQ01002392">
    <property type="protein sequence ID" value="MPM15137.1"/>
    <property type="molecule type" value="Genomic_DNA"/>
</dbReference>
<evidence type="ECO:0000256" key="1">
    <source>
        <dbReference type="SAM" id="MobiDB-lite"/>
    </source>
</evidence>
<dbReference type="AlphaFoldDB" id="A0A644XGU2"/>
<reference evidence="2" key="1">
    <citation type="submission" date="2019-08" db="EMBL/GenBank/DDBJ databases">
        <authorList>
            <person name="Kucharzyk K."/>
            <person name="Murdoch R.W."/>
            <person name="Higgins S."/>
            <person name="Loffler F."/>
        </authorList>
    </citation>
    <scope>NUCLEOTIDE SEQUENCE</scope>
</reference>
<accession>A0A644XGU2</accession>
<feature type="region of interest" description="Disordered" evidence="1">
    <location>
        <begin position="121"/>
        <end position="144"/>
    </location>
</feature>
<proteinExistence type="predicted"/>
<feature type="region of interest" description="Disordered" evidence="1">
    <location>
        <begin position="68"/>
        <end position="94"/>
    </location>
</feature>
<evidence type="ECO:0000313" key="2">
    <source>
        <dbReference type="EMBL" id="MPM15137.1"/>
    </source>
</evidence>
<organism evidence="2">
    <name type="scientific">bioreactor metagenome</name>
    <dbReference type="NCBI Taxonomy" id="1076179"/>
    <lineage>
        <taxon>unclassified sequences</taxon>
        <taxon>metagenomes</taxon>
        <taxon>ecological metagenomes</taxon>
    </lineage>
</organism>